<dbReference type="SMART" id="SM00855">
    <property type="entry name" value="PGAM"/>
    <property type="match status" value="1"/>
</dbReference>
<evidence type="ECO:0000256" key="1">
    <source>
        <dbReference type="SAM" id="SignalP"/>
    </source>
</evidence>
<evidence type="ECO:0000313" key="2">
    <source>
        <dbReference type="EMBL" id="RYU89224.1"/>
    </source>
</evidence>
<dbReference type="GO" id="GO:0005737">
    <property type="term" value="C:cytoplasm"/>
    <property type="evidence" value="ECO:0007669"/>
    <property type="project" value="TreeGrafter"/>
</dbReference>
<dbReference type="CDD" id="cd07067">
    <property type="entry name" value="HP_PGM_like"/>
    <property type="match status" value="1"/>
</dbReference>
<dbReference type="Pfam" id="PF00300">
    <property type="entry name" value="His_Phos_1"/>
    <property type="match status" value="1"/>
</dbReference>
<protein>
    <submittedName>
        <fullName evidence="2">Histidine phosphatase family protein</fullName>
    </submittedName>
</protein>
<dbReference type="Gene3D" id="3.40.50.1240">
    <property type="entry name" value="Phosphoglycerate mutase-like"/>
    <property type="match status" value="1"/>
</dbReference>
<organism evidence="2 3">
    <name type="scientific">Mucilaginibacter terrigena</name>
    <dbReference type="NCBI Taxonomy" id="2492395"/>
    <lineage>
        <taxon>Bacteria</taxon>
        <taxon>Pseudomonadati</taxon>
        <taxon>Bacteroidota</taxon>
        <taxon>Sphingobacteriia</taxon>
        <taxon>Sphingobacteriales</taxon>
        <taxon>Sphingobacteriaceae</taxon>
        <taxon>Mucilaginibacter</taxon>
    </lineage>
</organism>
<proteinExistence type="predicted"/>
<accession>A0A4Q5LIW5</accession>
<sequence>MKIVMMPANFFKLLFICLLLSNFSARAQKTNIWIVRHAEKAANSTNDPDPVLSPAGQKRAEALAKELKREDIKAIYVTKYKRTGLTARSLAYKIKVLPRVYDTDTAALKKFAKAILKNFKGNNVLVVGHSNTVMLLLNAFGAEMPFTALDEEDYDMLFRVTVKDNGKVELAIDYYGDKHHTNEIPEKYQPEINHPEAIRPFTNY</sequence>
<dbReference type="InterPro" id="IPR029033">
    <property type="entry name" value="His_PPase_superfam"/>
</dbReference>
<comment type="caution">
    <text evidence="2">The sequence shown here is derived from an EMBL/GenBank/DDBJ whole genome shotgun (WGS) entry which is preliminary data.</text>
</comment>
<keyword evidence="3" id="KW-1185">Reference proteome</keyword>
<dbReference type="EMBL" id="SEWG01000005">
    <property type="protein sequence ID" value="RYU89224.1"/>
    <property type="molecule type" value="Genomic_DNA"/>
</dbReference>
<dbReference type="Proteomes" id="UP000293331">
    <property type="component" value="Unassembled WGS sequence"/>
</dbReference>
<reference evidence="2 3" key="1">
    <citation type="submission" date="2019-02" db="EMBL/GenBank/DDBJ databases">
        <title>Bacterial novel species Mucilaginibacter sp. 17JY9-4 isolated from soil.</title>
        <authorList>
            <person name="Jung H.-Y."/>
        </authorList>
    </citation>
    <scope>NUCLEOTIDE SEQUENCE [LARGE SCALE GENOMIC DNA]</scope>
    <source>
        <strain evidence="2 3">17JY9-4</strain>
    </source>
</reference>
<feature type="chain" id="PRO_5020357994" evidence="1">
    <location>
        <begin position="28"/>
        <end position="204"/>
    </location>
</feature>
<dbReference type="GO" id="GO:0016791">
    <property type="term" value="F:phosphatase activity"/>
    <property type="evidence" value="ECO:0007669"/>
    <property type="project" value="TreeGrafter"/>
</dbReference>
<dbReference type="OrthoDB" id="3296006at2"/>
<gene>
    <name evidence="2" type="ORF">EWM62_12865</name>
</gene>
<evidence type="ECO:0000313" key="3">
    <source>
        <dbReference type="Proteomes" id="UP000293331"/>
    </source>
</evidence>
<dbReference type="PANTHER" id="PTHR48100:SF1">
    <property type="entry name" value="HISTIDINE PHOSPHATASE FAMILY PROTEIN-RELATED"/>
    <property type="match status" value="1"/>
</dbReference>
<keyword evidence="1" id="KW-0732">Signal</keyword>
<dbReference type="AlphaFoldDB" id="A0A4Q5LIW5"/>
<name>A0A4Q5LIW5_9SPHI</name>
<dbReference type="InterPro" id="IPR050275">
    <property type="entry name" value="PGM_Phosphatase"/>
</dbReference>
<feature type="signal peptide" evidence="1">
    <location>
        <begin position="1"/>
        <end position="27"/>
    </location>
</feature>
<dbReference type="InterPro" id="IPR013078">
    <property type="entry name" value="His_Pase_superF_clade-1"/>
</dbReference>
<dbReference type="SUPFAM" id="SSF53254">
    <property type="entry name" value="Phosphoglycerate mutase-like"/>
    <property type="match status" value="1"/>
</dbReference>
<dbReference type="PANTHER" id="PTHR48100">
    <property type="entry name" value="BROAD-SPECIFICITY PHOSPHATASE YOR283W-RELATED"/>
    <property type="match status" value="1"/>
</dbReference>
<dbReference type="RefSeq" id="WP_129877083.1">
    <property type="nucleotide sequence ID" value="NZ_SEWG01000005.1"/>
</dbReference>